<dbReference type="EMBL" id="KZ994931">
    <property type="protein sequence ID" value="RKO91730.1"/>
    <property type="molecule type" value="Genomic_DNA"/>
</dbReference>
<keyword evidence="3" id="KW-1185">Reference proteome</keyword>
<gene>
    <name evidence="2" type="ORF">BDK51DRAFT_52039</name>
</gene>
<dbReference type="Proteomes" id="UP000269721">
    <property type="component" value="Unassembled WGS sequence"/>
</dbReference>
<feature type="compositionally biased region" description="Basic residues" evidence="1">
    <location>
        <begin position="53"/>
        <end position="72"/>
    </location>
</feature>
<evidence type="ECO:0000256" key="1">
    <source>
        <dbReference type="SAM" id="MobiDB-lite"/>
    </source>
</evidence>
<feature type="compositionally biased region" description="Polar residues" evidence="1">
    <location>
        <begin position="1"/>
        <end position="14"/>
    </location>
</feature>
<evidence type="ECO:0000313" key="2">
    <source>
        <dbReference type="EMBL" id="RKO91730.1"/>
    </source>
</evidence>
<reference evidence="3" key="1">
    <citation type="journal article" date="2018" name="Nat. Microbiol.">
        <title>Leveraging single-cell genomics to expand the fungal tree of life.</title>
        <authorList>
            <person name="Ahrendt S.R."/>
            <person name="Quandt C.A."/>
            <person name="Ciobanu D."/>
            <person name="Clum A."/>
            <person name="Salamov A."/>
            <person name="Andreopoulos B."/>
            <person name="Cheng J.F."/>
            <person name="Woyke T."/>
            <person name="Pelin A."/>
            <person name="Henrissat B."/>
            <person name="Reynolds N.K."/>
            <person name="Benny G.L."/>
            <person name="Smith M.E."/>
            <person name="James T.Y."/>
            <person name="Grigoriev I.V."/>
        </authorList>
    </citation>
    <scope>NUCLEOTIDE SEQUENCE [LARGE SCALE GENOMIC DNA]</scope>
</reference>
<protein>
    <submittedName>
        <fullName evidence="2">Uncharacterized protein</fullName>
    </submittedName>
</protein>
<proteinExistence type="predicted"/>
<feature type="region of interest" description="Disordered" evidence="1">
    <location>
        <begin position="1"/>
        <end position="101"/>
    </location>
</feature>
<organism evidence="2 3">
    <name type="scientific">Blyttiomyces helicus</name>
    <dbReference type="NCBI Taxonomy" id="388810"/>
    <lineage>
        <taxon>Eukaryota</taxon>
        <taxon>Fungi</taxon>
        <taxon>Fungi incertae sedis</taxon>
        <taxon>Chytridiomycota</taxon>
        <taxon>Chytridiomycota incertae sedis</taxon>
        <taxon>Chytridiomycetes</taxon>
        <taxon>Chytridiomycetes incertae sedis</taxon>
        <taxon>Blyttiomyces</taxon>
    </lineage>
</organism>
<feature type="compositionally biased region" description="Basic and acidic residues" evidence="1">
    <location>
        <begin position="32"/>
        <end position="44"/>
    </location>
</feature>
<evidence type="ECO:0000313" key="3">
    <source>
        <dbReference type="Proteomes" id="UP000269721"/>
    </source>
</evidence>
<dbReference type="AlphaFoldDB" id="A0A4P9WKN3"/>
<sequence>MSRLPSSMNIMVTTENKEGETQDLVGRPKKRKAEDMSEDVTKESEESEEPVAKRMRARPTKSAKGRRTKKNKGAVAPGEKKKKVKKLAGSTNKVKNPADSGATLLVSPTAAAPSSSLKAPATFSSSTAVVHSVLRVVIKGMPDGSIWMSKMLNSGRNKQPRLLRSVLEHMMAVLNDFDVVGVRKGPLIGDTRSVLKKKSPLPFSAAGDPNLSLT</sequence>
<accession>A0A4P9WKN3</accession>
<name>A0A4P9WKN3_9FUNG</name>